<proteinExistence type="inferred from homology"/>
<dbReference type="GO" id="GO:0016020">
    <property type="term" value="C:membrane"/>
    <property type="evidence" value="ECO:0007669"/>
    <property type="project" value="UniProtKB-SubCell"/>
</dbReference>
<dbReference type="InterPro" id="IPR036013">
    <property type="entry name" value="Band_7/SPFH_dom_sf"/>
</dbReference>
<keyword evidence="4 8" id="KW-1133">Transmembrane helix</keyword>
<evidence type="ECO:0000256" key="4">
    <source>
        <dbReference type="ARBA" id="ARBA00022989"/>
    </source>
</evidence>
<evidence type="ECO:0000313" key="10">
    <source>
        <dbReference type="EMBL" id="QDT17332.1"/>
    </source>
</evidence>
<evidence type="ECO:0000259" key="9">
    <source>
        <dbReference type="SMART" id="SM00244"/>
    </source>
</evidence>
<dbReference type="SMART" id="SM00244">
    <property type="entry name" value="PHB"/>
    <property type="match status" value="1"/>
</dbReference>
<feature type="region of interest" description="Disordered" evidence="7">
    <location>
        <begin position="343"/>
        <end position="363"/>
    </location>
</feature>
<dbReference type="Gene3D" id="3.30.479.30">
    <property type="entry name" value="Band 7 domain"/>
    <property type="match status" value="1"/>
</dbReference>
<dbReference type="RefSeq" id="WP_145360213.1">
    <property type="nucleotide sequence ID" value="NZ_CP036265.1"/>
</dbReference>
<dbReference type="InterPro" id="IPR001107">
    <property type="entry name" value="Band_7"/>
</dbReference>
<evidence type="ECO:0000256" key="2">
    <source>
        <dbReference type="ARBA" id="ARBA00007862"/>
    </source>
</evidence>
<keyword evidence="10" id="KW-0378">Hydrolase</keyword>
<feature type="domain" description="Band 7" evidence="9">
    <location>
        <begin position="29"/>
        <end position="242"/>
    </location>
</feature>
<dbReference type="Pfam" id="PF01145">
    <property type="entry name" value="Band_7"/>
    <property type="match status" value="1"/>
</dbReference>
<dbReference type="Proteomes" id="UP000318741">
    <property type="component" value="Chromosome"/>
</dbReference>
<evidence type="ECO:0000256" key="3">
    <source>
        <dbReference type="ARBA" id="ARBA00022692"/>
    </source>
</evidence>
<protein>
    <recommendedName>
        <fullName evidence="6">Protein HflC</fullName>
    </recommendedName>
</protein>
<dbReference type="KEGG" id="acaf:CA12_34520"/>
<keyword evidence="11" id="KW-1185">Reference proteome</keyword>
<evidence type="ECO:0000313" key="11">
    <source>
        <dbReference type="Proteomes" id="UP000318741"/>
    </source>
</evidence>
<keyword evidence="5 8" id="KW-0472">Membrane</keyword>
<evidence type="ECO:0000256" key="5">
    <source>
        <dbReference type="ARBA" id="ARBA00023136"/>
    </source>
</evidence>
<dbReference type="AlphaFoldDB" id="A0A517PD79"/>
<evidence type="ECO:0000256" key="6">
    <source>
        <dbReference type="PIRNR" id="PIRNR005651"/>
    </source>
</evidence>
<organism evidence="10 11">
    <name type="scientific">Alienimonas californiensis</name>
    <dbReference type="NCBI Taxonomy" id="2527989"/>
    <lineage>
        <taxon>Bacteria</taxon>
        <taxon>Pseudomonadati</taxon>
        <taxon>Planctomycetota</taxon>
        <taxon>Planctomycetia</taxon>
        <taxon>Planctomycetales</taxon>
        <taxon>Planctomycetaceae</taxon>
        <taxon>Alienimonas</taxon>
    </lineage>
</organism>
<dbReference type="PANTHER" id="PTHR42911:SF1">
    <property type="entry name" value="MODULATOR OF FTSH PROTEASE HFLC"/>
    <property type="match status" value="1"/>
</dbReference>
<feature type="transmembrane region" description="Helical" evidence="8">
    <location>
        <begin position="7"/>
        <end position="32"/>
    </location>
</feature>
<comment type="function">
    <text evidence="6">HflC and HflK could regulate a protease.</text>
</comment>
<comment type="subcellular location">
    <subcellularLocation>
        <location evidence="1">Membrane</location>
        <topology evidence="1">Single-pass membrane protein</topology>
    </subcellularLocation>
</comment>
<accession>A0A517PD79</accession>
<keyword evidence="10" id="KW-0645">Protease</keyword>
<dbReference type="OrthoDB" id="9809197at2"/>
<dbReference type="CDD" id="cd03405">
    <property type="entry name" value="SPFH_HflC"/>
    <property type="match status" value="1"/>
</dbReference>
<dbReference type="PIRSF" id="PIRSF005651">
    <property type="entry name" value="HflC"/>
    <property type="match status" value="1"/>
</dbReference>
<dbReference type="GO" id="GO:0008233">
    <property type="term" value="F:peptidase activity"/>
    <property type="evidence" value="ECO:0007669"/>
    <property type="project" value="UniProtKB-KW"/>
</dbReference>
<dbReference type="NCBIfam" id="TIGR01932">
    <property type="entry name" value="hflC"/>
    <property type="match status" value="1"/>
</dbReference>
<dbReference type="GO" id="GO:0006508">
    <property type="term" value="P:proteolysis"/>
    <property type="evidence" value="ECO:0007669"/>
    <property type="project" value="UniProtKB-KW"/>
</dbReference>
<name>A0A517PD79_9PLAN</name>
<dbReference type="PANTHER" id="PTHR42911">
    <property type="entry name" value="MODULATOR OF FTSH PROTEASE HFLC"/>
    <property type="match status" value="1"/>
</dbReference>
<dbReference type="EMBL" id="CP036265">
    <property type="protein sequence ID" value="QDT17332.1"/>
    <property type="molecule type" value="Genomic_DNA"/>
</dbReference>
<dbReference type="InterPro" id="IPR010200">
    <property type="entry name" value="HflC"/>
</dbReference>
<sequence length="363" mass="39711">MSRQSSLLGPVVLTAAVVVAAVVGITLLSSLYTVDEREVAVVVEFGEPIVSRTEPGLYWKTPFIQEVRRLPSTLQFYRTGPGDKLEDLPTADGLKIDVSAFAVWKITDPLGFVQNLRTVEAAEERIVRARVKSEIRDVVTSVALAEVVRSSNRELTYNFGVQTPAEPGASGAVVPGEEGGAALGDVMDISLGREKIIATIRQRLRENLAREEGDDLGVEIVDVGISNIEFVPAVRQASFARFRTELESYAIAFRTAGERRKQEILNKTNAEVERIEGDGERQSKEIRGQVDARNIREFAAAITETGDFYSFQKKLDLYREALKGDTRLILTTDSELLGMLKELEPADAAPDTGSAVADAPAEE</sequence>
<evidence type="ECO:0000256" key="8">
    <source>
        <dbReference type="SAM" id="Phobius"/>
    </source>
</evidence>
<dbReference type="SUPFAM" id="SSF117892">
    <property type="entry name" value="Band 7/SPFH domain"/>
    <property type="match status" value="1"/>
</dbReference>
<comment type="similarity">
    <text evidence="2 6">Belongs to the band 7/mec-2 family. HflC subfamily.</text>
</comment>
<reference evidence="10 11" key="1">
    <citation type="submission" date="2019-02" db="EMBL/GenBank/DDBJ databases">
        <title>Deep-cultivation of Planctomycetes and their phenomic and genomic characterization uncovers novel biology.</title>
        <authorList>
            <person name="Wiegand S."/>
            <person name="Jogler M."/>
            <person name="Boedeker C."/>
            <person name="Pinto D."/>
            <person name="Vollmers J."/>
            <person name="Rivas-Marin E."/>
            <person name="Kohn T."/>
            <person name="Peeters S.H."/>
            <person name="Heuer A."/>
            <person name="Rast P."/>
            <person name="Oberbeckmann S."/>
            <person name="Bunk B."/>
            <person name="Jeske O."/>
            <person name="Meyerdierks A."/>
            <person name="Storesund J.E."/>
            <person name="Kallscheuer N."/>
            <person name="Luecker S."/>
            <person name="Lage O.M."/>
            <person name="Pohl T."/>
            <person name="Merkel B.J."/>
            <person name="Hornburger P."/>
            <person name="Mueller R.-W."/>
            <person name="Bruemmer F."/>
            <person name="Labrenz M."/>
            <person name="Spormann A.M."/>
            <person name="Op den Camp H."/>
            <person name="Overmann J."/>
            <person name="Amann R."/>
            <person name="Jetten M.S.M."/>
            <person name="Mascher T."/>
            <person name="Medema M.H."/>
            <person name="Devos D.P."/>
            <person name="Kaster A.-K."/>
            <person name="Ovreas L."/>
            <person name="Rohde M."/>
            <person name="Galperin M.Y."/>
            <person name="Jogler C."/>
        </authorList>
    </citation>
    <scope>NUCLEOTIDE SEQUENCE [LARGE SCALE GENOMIC DNA]</scope>
    <source>
        <strain evidence="10 11">CA12</strain>
    </source>
</reference>
<evidence type="ECO:0000256" key="7">
    <source>
        <dbReference type="SAM" id="MobiDB-lite"/>
    </source>
</evidence>
<gene>
    <name evidence="10" type="primary">hflC</name>
    <name evidence="10" type="ORF">CA12_34520</name>
</gene>
<keyword evidence="3 8" id="KW-0812">Transmembrane</keyword>
<evidence type="ECO:0000256" key="1">
    <source>
        <dbReference type="ARBA" id="ARBA00004167"/>
    </source>
</evidence>